<accession>A0ABV9B0W6</accession>
<feature type="compositionally biased region" description="Pro residues" evidence="1">
    <location>
        <begin position="66"/>
        <end position="76"/>
    </location>
</feature>
<dbReference type="Proteomes" id="UP001595839">
    <property type="component" value="Unassembled WGS sequence"/>
</dbReference>
<evidence type="ECO:0000313" key="3">
    <source>
        <dbReference type="Proteomes" id="UP001595839"/>
    </source>
</evidence>
<dbReference type="RefSeq" id="WP_381171356.1">
    <property type="nucleotide sequence ID" value="NZ_JBHSFK010000036.1"/>
</dbReference>
<proteinExistence type="predicted"/>
<sequence>MSSTGGIARGRTWPRVLVLLLALLIPGAPAEASAPPVVMAEISEYDVPDTALRPTSCAARAVAPLRPAPGRAPAPRVPADRHRPTPSGPPYALLARRTVVLRC</sequence>
<evidence type="ECO:0008006" key="4">
    <source>
        <dbReference type="Google" id="ProtNLM"/>
    </source>
</evidence>
<evidence type="ECO:0000256" key="1">
    <source>
        <dbReference type="SAM" id="MobiDB-lite"/>
    </source>
</evidence>
<feature type="region of interest" description="Disordered" evidence="1">
    <location>
        <begin position="63"/>
        <end position="90"/>
    </location>
</feature>
<reference evidence="3" key="1">
    <citation type="journal article" date="2019" name="Int. J. Syst. Evol. Microbiol.">
        <title>The Global Catalogue of Microorganisms (GCM) 10K type strain sequencing project: providing services to taxonomists for standard genome sequencing and annotation.</title>
        <authorList>
            <consortium name="The Broad Institute Genomics Platform"/>
            <consortium name="The Broad Institute Genome Sequencing Center for Infectious Disease"/>
            <person name="Wu L."/>
            <person name="Ma J."/>
        </authorList>
    </citation>
    <scope>NUCLEOTIDE SEQUENCE [LARGE SCALE GENOMIC DNA]</scope>
    <source>
        <strain evidence="3">CGMCC 4.7177</strain>
    </source>
</reference>
<dbReference type="EMBL" id="JBHSFK010000036">
    <property type="protein sequence ID" value="MFC4505672.1"/>
    <property type="molecule type" value="Genomic_DNA"/>
</dbReference>
<keyword evidence="3" id="KW-1185">Reference proteome</keyword>
<gene>
    <name evidence="2" type="ORF">ACFPIH_40490</name>
</gene>
<evidence type="ECO:0000313" key="2">
    <source>
        <dbReference type="EMBL" id="MFC4505672.1"/>
    </source>
</evidence>
<protein>
    <recommendedName>
        <fullName evidence="4">Secreted protein</fullName>
    </recommendedName>
</protein>
<organism evidence="2 3">
    <name type="scientific">Streptomyces vulcanius</name>
    <dbReference type="NCBI Taxonomy" id="1441876"/>
    <lineage>
        <taxon>Bacteria</taxon>
        <taxon>Bacillati</taxon>
        <taxon>Actinomycetota</taxon>
        <taxon>Actinomycetes</taxon>
        <taxon>Kitasatosporales</taxon>
        <taxon>Streptomycetaceae</taxon>
        <taxon>Streptomyces</taxon>
    </lineage>
</organism>
<name>A0ABV9B0W6_9ACTN</name>
<comment type="caution">
    <text evidence="2">The sequence shown here is derived from an EMBL/GenBank/DDBJ whole genome shotgun (WGS) entry which is preliminary data.</text>
</comment>